<feature type="region of interest" description="Disordered" evidence="1">
    <location>
        <begin position="194"/>
        <end position="217"/>
    </location>
</feature>
<feature type="region of interest" description="Disordered" evidence="1">
    <location>
        <begin position="42"/>
        <end position="88"/>
    </location>
</feature>
<reference evidence="2 3" key="1">
    <citation type="submission" date="2020-01" db="EMBL/GenBank/DDBJ databases">
        <authorList>
            <person name="Gupta K D."/>
        </authorList>
    </citation>
    <scope>NUCLEOTIDE SEQUENCE [LARGE SCALE GENOMIC DNA]</scope>
</reference>
<sequence length="333" mass="36779">MVQTHHSDSSVQNVNIIIAANCDDLGKLLDLEQLKQALRMTLTPENEGQTPVERHSLDGKDEPVHSPLSSPVPSPVPSPAPSAQIGHEQQVWREKTTFMIRTRIDRKDRKLNKSVSLVLTLTPAGSQDGKPWQAIIWKILHFEKASRVSRNVTWFNRSGFCMVKEGSDGRIKPEELMIPVKAGNMAILQSLSSAGGLTGEDGETEADTDSHTLTEEPLPPLFNTNTFGLCNNTKSDEHFALCSIDPTKPDEFCPVVDLGHIEPNKQDLFVCGPPKMLQAYILLQADSQERQPMKITKTSSALFTEPVDLMTLEKGKFLLYSTLGGQIVLTKEG</sequence>
<protein>
    <submittedName>
        <fullName evidence="2">Uncharacterized protein</fullName>
    </submittedName>
</protein>
<feature type="compositionally biased region" description="Pro residues" evidence="1">
    <location>
        <begin position="70"/>
        <end position="80"/>
    </location>
</feature>
<dbReference type="OrthoDB" id="2982815at2759"/>
<organism evidence="2 3">
    <name type="scientific">Cyclocybe aegerita</name>
    <name type="common">Black poplar mushroom</name>
    <name type="synonym">Agrocybe aegerita</name>
    <dbReference type="NCBI Taxonomy" id="1973307"/>
    <lineage>
        <taxon>Eukaryota</taxon>
        <taxon>Fungi</taxon>
        <taxon>Dikarya</taxon>
        <taxon>Basidiomycota</taxon>
        <taxon>Agaricomycotina</taxon>
        <taxon>Agaricomycetes</taxon>
        <taxon>Agaricomycetidae</taxon>
        <taxon>Agaricales</taxon>
        <taxon>Agaricineae</taxon>
        <taxon>Bolbitiaceae</taxon>
        <taxon>Cyclocybe</taxon>
    </lineage>
</organism>
<dbReference type="AlphaFoldDB" id="A0A8S0W4J6"/>
<feature type="compositionally biased region" description="Basic and acidic residues" evidence="1">
    <location>
        <begin position="52"/>
        <end position="64"/>
    </location>
</feature>
<dbReference type="Proteomes" id="UP000467700">
    <property type="component" value="Unassembled WGS sequence"/>
</dbReference>
<proteinExistence type="predicted"/>
<name>A0A8S0W4J6_CYCAE</name>
<evidence type="ECO:0000313" key="2">
    <source>
        <dbReference type="EMBL" id="CAA7262144.1"/>
    </source>
</evidence>
<accession>A0A8S0W4J6</accession>
<gene>
    <name evidence="2" type="ORF">AAE3_LOCUS4424</name>
</gene>
<keyword evidence="3" id="KW-1185">Reference proteome</keyword>
<evidence type="ECO:0000256" key="1">
    <source>
        <dbReference type="SAM" id="MobiDB-lite"/>
    </source>
</evidence>
<dbReference type="EMBL" id="CACVBS010000035">
    <property type="protein sequence ID" value="CAA7262144.1"/>
    <property type="molecule type" value="Genomic_DNA"/>
</dbReference>
<evidence type="ECO:0000313" key="3">
    <source>
        <dbReference type="Proteomes" id="UP000467700"/>
    </source>
</evidence>
<comment type="caution">
    <text evidence="2">The sequence shown here is derived from an EMBL/GenBank/DDBJ whole genome shotgun (WGS) entry which is preliminary data.</text>
</comment>